<keyword evidence="6" id="KW-1185">Reference proteome</keyword>
<feature type="region of interest" description="Disordered" evidence="1">
    <location>
        <begin position="574"/>
        <end position="598"/>
    </location>
</feature>
<evidence type="ECO:0000259" key="2">
    <source>
        <dbReference type="Pfam" id="PF00112"/>
    </source>
</evidence>
<dbReference type="SUPFAM" id="SSF47090">
    <property type="entry name" value="PGBD-like"/>
    <property type="match status" value="1"/>
</dbReference>
<feature type="compositionally biased region" description="Pro residues" evidence="1">
    <location>
        <begin position="361"/>
        <end position="379"/>
    </location>
</feature>
<dbReference type="InterPro" id="IPR017853">
    <property type="entry name" value="GH"/>
</dbReference>
<dbReference type="GO" id="GO:0008234">
    <property type="term" value="F:cysteine-type peptidase activity"/>
    <property type="evidence" value="ECO:0007669"/>
    <property type="project" value="InterPro"/>
</dbReference>
<dbReference type="Gene3D" id="1.10.101.10">
    <property type="entry name" value="PGBD-like superfamily/PGBD"/>
    <property type="match status" value="1"/>
</dbReference>
<evidence type="ECO:0000259" key="4">
    <source>
        <dbReference type="Pfam" id="PF08924"/>
    </source>
</evidence>
<dbReference type="InterPro" id="IPR002477">
    <property type="entry name" value="Peptidoglycan-bd-like"/>
</dbReference>
<organism evidence="5 6">
    <name type="scientific">Alicyclobacillus vulcanalis</name>
    <dbReference type="NCBI Taxonomy" id="252246"/>
    <lineage>
        <taxon>Bacteria</taxon>
        <taxon>Bacillati</taxon>
        <taxon>Bacillota</taxon>
        <taxon>Bacilli</taxon>
        <taxon>Bacillales</taxon>
        <taxon>Alicyclobacillaceae</taxon>
        <taxon>Alicyclobacillus</taxon>
    </lineage>
</organism>
<accession>A0A1N7MPS9</accession>
<dbReference type="SUPFAM" id="SSF54001">
    <property type="entry name" value="Cysteine proteinases"/>
    <property type="match status" value="1"/>
</dbReference>
<dbReference type="SUPFAM" id="SSF51445">
    <property type="entry name" value="(Trans)glycosidases"/>
    <property type="match status" value="1"/>
</dbReference>
<feature type="region of interest" description="Disordered" evidence="1">
    <location>
        <begin position="356"/>
        <end position="381"/>
    </location>
</feature>
<dbReference type="InterPro" id="IPR036365">
    <property type="entry name" value="PGBD-like_sf"/>
</dbReference>
<dbReference type="AlphaFoldDB" id="A0A1N7MPS9"/>
<keyword evidence="5" id="KW-0378">Hydrolase</keyword>
<keyword evidence="5" id="KW-0645">Protease</keyword>
<dbReference type="InterPro" id="IPR036366">
    <property type="entry name" value="PGBDSf"/>
</dbReference>
<proteinExistence type="predicted"/>
<dbReference type="Proteomes" id="UP000186156">
    <property type="component" value="Unassembled WGS sequence"/>
</dbReference>
<dbReference type="Pfam" id="PF08924">
    <property type="entry name" value="Rv2525c_GlyHyd-like"/>
    <property type="match status" value="1"/>
</dbReference>
<evidence type="ECO:0000256" key="1">
    <source>
        <dbReference type="SAM" id="MobiDB-lite"/>
    </source>
</evidence>
<name>A0A1N7MPS9_9BACL</name>
<dbReference type="InterPro" id="IPR038765">
    <property type="entry name" value="Papain-like_cys_pep_sf"/>
</dbReference>
<evidence type="ECO:0000259" key="3">
    <source>
        <dbReference type="Pfam" id="PF01471"/>
    </source>
</evidence>
<dbReference type="GO" id="GO:0006508">
    <property type="term" value="P:proteolysis"/>
    <property type="evidence" value="ECO:0007669"/>
    <property type="project" value="UniProtKB-KW"/>
</dbReference>
<protein>
    <submittedName>
        <fullName evidence="5">Papain family cysteine protease</fullName>
    </submittedName>
</protein>
<feature type="domain" description="Rv2525c-like glycoside hydrolase-like" evidence="4">
    <location>
        <begin position="401"/>
        <end position="565"/>
    </location>
</feature>
<dbReference type="EMBL" id="FTOO01000006">
    <property type="protein sequence ID" value="SIS88008.1"/>
    <property type="molecule type" value="Genomic_DNA"/>
</dbReference>
<sequence>MPEAALKYNTFRITDRYLGRIRRRQNLIAGTAQPESSGNGVDLSQYCGPVINQLAEGSCTACTVRDYIWWLQNKYGYPQPVDPSVNGLYYWGRLITGDLTADKGSTFEAVATGAMVWGVVPSSVDPLSENTLYVQPQWSDVVLQASSVTVISPTTASLRAMLDSGKPVGIAIQVTSELYLPTVYDGLYVVDGGTVEQGVGHEVLVVGYQPDPTYGYLYKFQNSWGPDYGNNGFGYFSEAFLQKYMLDAAVMDIPQKPTQPVQPSLSLQIRATDENGNVKSTFSTNETIGIGVSLTNNGQTLLNQYVDISINGQSPSSIPITFEGWNGFPWSASNPGTYTFTASWANLTASTTITVEEAQPQPAPKPTPTPKPTPEPTPKPSNKVLYQAVDCATRLTATTAKAIYDAGYKAVMRYLGNWSKSLTADEVSAIRASGLKLGLIWESDPTYSGYFTTSQAQVDAAAAVAFAQALGAPTGTAIAFTVDYDAALNDMDAIIAYFGVLLSKATDYKVGAYGDVIVIDALYNTYGDKLWYWQTSAWSNGQVNAQRAMYQHTYDVVVGGVQVDVSDVYADPGFWTPSTTPTPKPDPTPSPSPSNGGDSVTILQLGSTGDAVKQLQEDLNKVLGLHLTVDGIYGPQTQAAVKSFQLQHGLTVDGIYGPQTAHAMYKALLALAQKSTSVTVDKSKLEALVNALQAALNAAKALL</sequence>
<feature type="domain" description="Peptidase C1A papain C-terminal" evidence="2">
    <location>
        <begin position="142"/>
        <end position="237"/>
    </location>
</feature>
<feature type="domain" description="Peptidoglycan binding-like" evidence="3">
    <location>
        <begin position="608"/>
        <end position="664"/>
    </location>
</feature>
<dbReference type="Pfam" id="PF01471">
    <property type="entry name" value="PG_binding_1"/>
    <property type="match status" value="1"/>
</dbReference>
<dbReference type="InterPro" id="IPR015020">
    <property type="entry name" value="Rv2525c-like_Glyco_Hydro-like"/>
</dbReference>
<evidence type="ECO:0000313" key="5">
    <source>
        <dbReference type="EMBL" id="SIS88008.1"/>
    </source>
</evidence>
<dbReference type="OrthoDB" id="1877836at2"/>
<dbReference type="STRING" id="252246.SAMN05421799_10610"/>
<reference evidence="6" key="1">
    <citation type="submission" date="2017-01" db="EMBL/GenBank/DDBJ databases">
        <authorList>
            <person name="Varghese N."/>
            <person name="Submissions S."/>
        </authorList>
    </citation>
    <scope>NUCLEOTIDE SEQUENCE [LARGE SCALE GENOMIC DNA]</scope>
    <source>
        <strain evidence="6">DSM 16176</strain>
    </source>
</reference>
<feature type="compositionally biased region" description="Pro residues" evidence="1">
    <location>
        <begin position="580"/>
        <end position="592"/>
    </location>
</feature>
<dbReference type="Gene3D" id="3.20.20.80">
    <property type="entry name" value="Glycosidases"/>
    <property type="match status" value="1"/>
</dbReference>
<dbReference type="InterPro" id="IPR000668">
    <property type="entry name" value="Peptidase_C1A_C"/>
</dbReference>
<dbReference type="Gene3D" id="3.90.70.10">
    <property type="entry name" value="Cysteine proteinases"/>
    <property type="match status" value="1"/>
</dbReference>
<gene>
    <name evidence="5" type="ORF">SAMN05421799_10610</name>
</gene>
<dbReference type="Pfam" id="PF00112">
    <property type="entry name" value="Peptidase_C1"/>
    <property type="match status" value="1"/>
</dbReference>
<evidence type="ECO:0000313" key="6">
    <source>
        <dbReference type="Proteomes" id="UP000186156"/>
    </source>
</evidence>
<dbReference type="RefSeq" id="WP_076346859.1">
    <property type="nucleotide sequence ID" value="NZ_FTOO01000006.1"/>
</dbReference>